<feature type="domain" description="Amidohydrolase-related" evidence="2">
    <location>
        <begin position="16"/>
        <end position="258"/>
    </location>
</feature>
<dbReference type="Pfam" id="PF04909">
    <property type="entry name" value="Amidohydro_2"/>
    <property type="match status" value="1"/>
</dbReference>
<dbReference type="PANTHER" id="PTHR21240:SF28">
    <property type="entry name" value="ISO-OROTATE DECARBOXYLASE (EUROFUNG)"/>
    <property type="match status" value="1"/>
</dbReference>
<evidence type="ECO:0000259" key="2">
    <source>
        <dbReference type="Pfam" id="PF04909"/>
    </source>
</evidence>
<dbReference type="InterPro" id="IPR032465">
    <property type="entry name" value="ACMSD"/>
</dbReference>
<dbReference type="InterPro" id="IPR006680">
    <property type="entry name" value="Amidohydro-rel"/>
</dbReference>
<dbReference type="PANTHER" id="PTHR21240">
    <property type="entry name" value="2-AMINO-3-CARBOXYLMUCONATE-6-SEMIALDEHYDE DECARBOXYLASE"/>
    <property type="match status" value="1"/>
</dbReference>
<dbReference type="EMBL" id="BAAANE010000003">
    <property type="protein sequence ID" value="GAA1626561.1"/>
    <property type="molecule type" value="Genomic_DNA"/>
</dbReference>
<evidence type="ECO:0000313" key="4">
    <source>
        <dbReference type="Proteomes" id="UP001501319"/>
    </source>
</evidence>
<comment type="caution">
    <text evidence="3">The sequence shown here is derived from an EMBL/GenBank/DDBJ whole genome shotgun (WGS) entry which is preliminary data.</text>
</comment>
<evidence type="ECO:0000313" key="3">
    <source>
        <dbReference type="EMBL" id="GAA1626561.1"/>
    </source>
</evidence>
<dbReference type="Gene3D" id="3.20.20.140">
    <property type="entry name" value="Metal-dependent hydrolases"/>
    <property type="match status" value="1"/>
</dbReference>
<dbReference type="InterPro" id="IPR032466">
    <property type="entry name" value="Metal_Hydrolase"/>
</dbReference>
<gene>
    <name evidence="3" type="ORF">GCM10009744_13080</name>
</gene>
<dbReference type="SUPFAM" id="SSF51556">
    <property type="entry name" value="Metallo-dependent hydrolases"/>
    <property type="match status" value="1"/>
</dbReference>
<dbReference type="Proteomes" id="UP001501319">
    <property type="component" value="Unassembled WGS sequence"/>
</dbReference>
<proteinExistence type="predicted"/>
<keyword evidence="1" id="KW-0456">Lyase</keyword>
<reference evidence="3 4" key="1">
    <citation type="journal article" date="2019" name="Int. J. Syst. Evol. Microbiol.">
        <title>The Global Catalogue of Microorganisms (GCM) 10K type strain sequencing project: providing services to taxonomists for standard genome sequencing and annotation.</title>
        <authorList>
            <consortium name="The Broad Institute Genomics Platform"/>
            <consortium name="The Broad Institute Genome Sequencing Center for Infectious Disease"/>
            <person name="Wu L."/>
            <person name="Ma J."/>
        </authorList>
    </citation>
    <scope>NUCLEOTIDE SEQUENCE [LARGE SCALE GENOMIC DNA]</scope>
    <source>
        <strain evidence="3 4">JCM 14306</strain>
    </source>
</reference>
<dbReference type="RefSeq" id="WP_344109851.1">
    <property type="nucleotide sequence ID" value="NZ_BAAANE010000003.1"/>
</dbReference>
<sequence>MPSETVPGRHRPPLVIDAHVHIGPFRNFHIPDNGIEGVVAAMDSLGVDVSVMSAHASISADYTIGNDIVIDAATRFPSRILGYCAVNPNYADSMADELERCFEHAAFRGIKLHPELHGNHALDSRQYSAVWEFASRRRLPVLSHSFFAGDGLDVFARIAESYPDVQLILGHAGQDFGIDSVIDLAAGHENIWLDLCGPLSLDGAVEKLVHALGPGRILFGSDLPFCDGALQLGTLLYSRLDPSQVEAIAGKNALGLFGEAAA</sequence>
<keyword evidence="4" id="KW-1185">Reference proteome</keyword>
<accession>A0ABN2F2H5</accession>
<protein>
    <submittedName>
        <fullName evidence="3">Amidohydrolase family protein</fullName>
    </submittedName>
</protein>
<organism evidence="3 4">
    <name type="scientific">Kribbella alba</name>
    <dbReference type="NCBI Taxonomy" id="190197"/>
    <lineage>
        <taxon>Bacteria</taxon>
        <taxon>Bacillati</taxon>
        <taxon>Actinomycetota</taxon>
        <taxon>Actinomycetes</taxon>
        <taxon>Propionibacteriales</taxon>
        <taxon>Kribbellaceae</taxon>
        <taxon>Kribbella</taxon>
    </lineage>
</organism>
<evidence type="ECO:0000256" key="1">
    <source>
        <dbReference type="ARBA" id="ARBA00023239"/>
    </source>
</evidence>
<name>A0ABN2F2H5_9ACTN</name>